<evidence type="ECO:0000313" key="3">
    <source>
        <dbReference type="Proteomes" id="UP001153076"/>
    </source>
</evidence>
<feature type="region of interest" description="Disordered" evidence="1">
    <location>
        <begin position="24"/>
        <end position="49"/>
    </location>
</feature>
<organism evidence="2 3">
    <name type="scientific">Carnegiea gigantea</name>
    <dbReference type="NCBI Taxonomy" id="171969"/>
    <lineage>
        <taxon>Eukaryota</taxon>
        <taxon>Viridiplantae</taxon>
        <taxon>Streptophyta</taxon>
        <taxon>Embryophyta</taxon>
        <taxon>Tracheophyta</taxon>
        <taxon>Spermatophyta</taxon>
        <taxon>Magnoliopsida</taxon>
        <taxon>eudicotyledons</taxon>
        <taxon>Gunneridae</taxon>
        <taxon>Pentapetalae</taxon>
        <taxon>Caryophyllales</taxon>
        <taxon>Cactineae</taxon>
        <taxon>Cactaceae</taxon>
        <taxon>Cactoideae</taxon>
        <taxon>Echinocereeae</taxon>
        <taxon>Carnegiea</taxon>
    </lineage>
</organism>
<keyword evidence="3" id="KW-1185">Reference proteome</keyword>
<dbReference type="AlphaFoldDB" id="A0A9Q1Q9U0"/>
<feature type="compositionally biased region" description="Polar residues" evidence="1">
    <location>
        <begin position="33"/>
        <end position="44"/>
    </location>
</feature>
<gene>
    <name evidence="2" type="ORF">Cgig2_023814</name>
</gene>
<evidence type="ECO:0000256" key="1">
    <source>
        <dbReference type="SAM" id="MobiDB-lite"/>
    </source>
</evidence>
<dbReference type="Proteomes" id="UP001153076">
    <property type="component" value="Unassembled WGS sequence"/>
</dbReference>
<accession>A0A9Q1Q9U0</accession>
<protein>
    <submittedName>
        <fullName evidence="2">Uncharacterized protein</fullName>
    </submittedName>
</protein>
<reference evidence="2" key="1">
    <citation type="submission" date="2022-04" db="EMBL/GenBank/DDBJ databases">
        <title>Carnegiea gigantea Genome sequencing and assembly v2.</title>
        <authorList>
            <person name="Copetti D."/>
            <person name="Sanderson M.J."/>
            <person name="Burquez A."/>
            <person name="Wojciechowski M.F."/>
        </authorList>
    </citation>
    <scope>NUCLEOTIDE SEQUENCE</scope>
    <source>
        <strain evidence="2">SGP5-SGP5p</strain>
        <tissue evidence="2">Aerial part</tissue>
    </source>
</reference>
<dbReference type="EMBL" id="JAKOGI010000556">
    <property type="protein sequence ID" value="KAJ8433170.1"/>
    <property type="molecule type" value="Genomic_DNA"/>
</dbReference>
<sequence>MLYFRLLLNGRHIARPVIEAIPSETERSDRTHQAAQLTGSNKGTNVVPGRRHDLRRGQLVVTQNILNYWVERKPKAVIESRMVDCNVVSGRLVNSPISLENYERSERVGVPGNSSPSATISGIDPTGVWPLSLSTNLPGVEGSSRDEELVDAPSEDECLDDLSEEQEDVPLKEELVLRPFLPPALKNLGRNKDYLEHPRPATHRGISYRIPRGSAGLKNRHRIGNLFGFPKLIFFGEHPRYPAINKGREVRELGMTTLHMGTDPFLKDIPLDKQDEDMGA</sequence>
<name>A0A9Q1Q9U0_9CARY</name>
<evidence type="ECO:0000313" key="2">
    <source>
        <dbReference type="EMBL" id="KAJ8433170.1"/>
    </source>
</evidence>
<proteinExistence type="predicted"/>
<comment type="caution">
    <text evidence="2">The sequence shown here is derived from an EMBL/GenBank/DDBJ whole genome shotgun (WGS) entry which is preliminary data.</text>
</comment>